<feature type="transmembrane region" description="Helical" evidence="7">
    <location>
        <begin position="402"/>
        <end position="421"/>
    </location>
</feature>
<dbReference type="CDD" id="cd17502">
    <property type="entry name" value="MFS_Azr1_MDR_like"/>
    <property type="match status" value="1"/>
</dbReference>
<feature type="transmembrane region" description="Helical" evidence="7">
    <location>
        <begin position="336"/>
        <end position="354"/>
    </location>
</feature>
<keyword evidence="5 7" id="KW-1133">Transmembrane helix</keyword>
<gene>
    <name evidence="9" type="ORF">AN963_26515</name>
</gene>
<dbReference type="Pfam" id="PF07690">
    <property type="entry name" value="MFS_1"/>
    <property type="match status" value="1"/>
</dbReference>
<feature type="transmembrane region" description="Helical" evidence="7">
    <location>
        <begin position="194"/>
        <end position="215"/>
    </location>
</feature>
<keyword evidence="3" id="KW-1003">Cell membrane</keyword>
<proteinExistence type="predicted"/>
<feature type="transmembrane region" description="Helical" evidence="7">
    <location>
        <begin position="137"/>
        <end position="156"/>
    </location>
</feature>
<dbReference type="SUPFAM" id="SSF103473">
    <property type="entry name" value="MFS general substrate transporter"/>
    <property type="match status" value="1"/>
</dbReference>
<evidence type="ECO:0000259" key="8">
    <source>
        <dbReference type="PROSITE" id="PS50850"/>
    </source>
</evidence>
<comment type="caution">
    <text evidence="9">The sequence shown here is derived from an EMBL/GenBank/DDBJ whole genome shotgun (WGS) entry which is preliminary data.</text>
</comment>
<feature type="domain" description="Major facilitator superfamily (MFS) profile" evidence="8">
    <location>
        <begin position="11"/>
        <end position="450"/>
    </location>
</feature>
<feature type="transmembrane region" description="Helical" evidence="7">
    <location>
        <begin position="162"/>
        <end position="182"/>
    </location>
</feature>
<dbReference type="RefSeq" id="WP_055747488.1">
    <property type="nucleotide sequence ID" value="NZ_LJJB01000013.1"/>
</dbReference>
<feature type="transmembrane region" description="Helical" evidence="7">
    <location>
        <begin position="306"/>
        <end position="324"/>
    </location>
</feature>
<accession>A0ABR5N324</accession>
<evidence type="ECO:0000256" key="6">
    <source>
        <dbReference type="ARBA" id="ARBA00023136"/>
    </source>
</evidence>
<evidence type="ECO:0000256" key="4">
    <source>
        <dbReference type="ARBA" id="ARBA00022692"/>
    </source>
</evidence>
<keyword evidence="6 7" id="KW-0472">Membrane</keyword>
<dbReference type="Gene3D" id="1.20.1720.10">
    <property type="entry name" value="Multidrug resistance protein D"/>
    <property type="match status" value="1"/>
</dbReference>
<dbReference type="NCBIfam" id="TIGR00711">
    <property type="entry name" value="efflux_EmrB"/>
    <property type="match status" value="1"/>
</dbReference>
<dbReference type="EMBL" id="LJJB01000013">
    <property type="protein sequence ID" value="KQL44894.1"/>
    <property type="molecule type" value="Genomic_DNA"/>
</dbReference>
<feature type="transmembrane region" description="Helical" evidence="7">
    <location>
        <begin position="76"/>
        <end position="95"/>
    </location>
</feature>
<dbReference type="Proteomes" id="UP000051063">
    <property type="component" value="Unassembled WGS sequence"/>
</dbReference>
<evidence type="ECO:0000256" key="2">
    <source>
        <dbReference type="ARBA" id="ARBA00022448"/>
    </source>
</evidence>
<keyword evidence="10" id="KW-1185">Reference proteome</keyword>
<evidence type="ECO:0000313" key="9">
    <source>
        <dbReference type="EMBL" id="KQL44894.1"/>
    </source>
</evidence>
<keyword evidence="4 7" id="KW-0812">Transmembrane</keyword>
<dbReference type="InterPro" id="IPR036259">
    <property type="entry name" value="MFS_trans_sf"/>
</dbReference>
<feature type="transmembrane region" description="Helical" evidence="7">
    <location>
        <begin position="101"/>
        <end position="125"/>
    </location>
</feature>
<feature type="transmembrane region" description="Helical" evidence="7">
    <location>
        <begin position="360"/>
        <end position="381"/>
    </location>
</feature>
<feature type="transmembrane region" description="Helical" evidence="7">
    <location>
        <begin position="427"/>
        <end position="446"/>
    </location>
</feature>
<sequence>MSSDARHVRLITTSLLLGLILSSIDQTIVSTAMPSVSNELGGISLYSWVFAIYMLASTTSMPIYGKTADLFGRKKMYLIGLFFFLAGSALCGFAQTMTELIVYRGIQGLGAGTLMPIAFTILADIYPPEKIGKFQGMFSAVFAVSSVLGPAIGGTIVEQWHWGWIFFINLPIGIPAFFLLAFSLKEKKGNEKRSIDWMGAVTLSGAVISLLLAMVLIGNGQEGGVPSEWQSPRTIGMLSASTILLALFLWLETKAKEPIIPLHLFKLPAIAFGNISGFFVSAALFSAIAYIPLFVQGGIGLSPSQAGYLLSPLMLATVVTSSIGGRLISKVSYRTILLPSLAVMASGFFLLQLIDMDTPTSVIVLDLIVIGLGMGAVYPTLGTAAVRSVDPVNRGVASSSSQFFRSIGGTIGVSVLGSLLSHSFQTVFFAGFVFVCVGLLATVFLGKARLIPKATSDRDSSMK</sequence>
<feature type="transmembrane region" description="Helical" evidence="7">
    <location>
        <begin position="235"/>
        <end position="251"/>
    </location>
</feature>
<dbReference type="PROSITE" id="PS50850">
    <property type="entry name" value="MFS"/>
    <property type="match status" value="1"/>
</dbReference>
<dbReference type="InterPro" id="IPR004638">
    <property type="entry name" value="EmrB-like"/>
</dbReference>
<dbReference type="InterPro" id="IPR011701">
    <property type="entry name" value="MFS"/>
</dbReference>
<reference evidence="9 10" key="1">
    <citation type="submission" date="2015-09" db="EMBL/GenBank/DDBJ databases">
        <title>Genome sequencing project for genomic taxonomy and phylogenomics of Bacillus-like bacteria.</title>
        <authorList>
            <person name="Liu B."/>
            <person name="Wang J."/>
            <person name="Zhu Y."/>
            <person name="Liu G."/>
            <person name="Chen Q."/>
            <person name="Chen Z."/>
            <person name="Lan J."/>
            <person name="Che J."/>
            <person name="Ge C."/>
            <person name="Shi H."/>
            <person name="Pan Z."/>
            <person name="Liu X."/>
        </authorList>
    </citation>
    <scope>NUCLEOTIDE SEQUENCE [LARGE SCALE GENOMIC DNA]</scope>
    <source>
        <strain evidence="9 10">DSM 8552</strain>
    </source>
</reference>
<dbReference type="PRINTS" id="PR01036">
    <property type="entry name" value="TCRTETB"/>
</dbReference>
<dbReference type="PANTHER" id="PTHR23501">
    <property type="entry name" value="MAJOR FACILITATOR SUPERFAMILY"/>
    <property type="match status" value="1"/>
</dbReference>
<evidence type="ECO:0000256" key="7">
    <source>
        <dbReference type="SAM" id="Phobius"/>
    </source>
</evidence>
<evidence type="ECO:0000313" key="10">
    <source>
        <dbReference type="Proteomes" id="UP000051063"/>
    </source>
</evidence>
<evidence type="ECO:0000256" key="5">
    <source>
        <dbReference type="ARBA" id="ARBA00022989"/>
    </source>
</evidence>
<dbReference type="PANTHER" id="PTHR23501:SF170">
    <property type="entry name" value="MULTIDRUG RESISTANCE PROTEIN 3"/>
    <property type="match status" value="1"/>
</dbReference>
<evidence type="ECO:0000256" key="3">
    <source>
        <dbReference type="ARBA" id="ARBA00022475"/>
    </source>
</evidence>
<dbReference type="Gene3D" id="1.20.1250.20">
    <property type="entry name" value="MFS general substrate transporter like domains"/>
    <property type="match status" value="1"/>
</dbReference>
<dbReference type="InterPro" id="IPR020846">
    <property type="entry name" value="MFS_dom"/>
</dbReference>
<keyword evidence="2" id="KW-0813">Transport</keyword>
<name>A0ABR5N324_BRECH</name>
<feature type="transmembrane region" description="Helical" evidence="7">
    <location>
        <begin position="272"/>
        <end position="294"/>
    </location>
</feature>
<organism evidence="9 10">
    <name type="scientific">Brevibacillus choshinensis</name>
    <dbReference type="NCBI Taxonomy" id="54911"/>
    <lineage>
        <taxon>Bacteria</taxon>
        <taxon>Bacillati</taxon>
        <taxon>Bacillota</taxon>
        <taxon>Bacilli</taxon>
        <taxon>Bacillales</taxon>
        <taxon>Paenibacillaceae</taxon>
        <taxon>Brevibacillus</taxon>
    </lineage>
</organism>
<feature type="transmembrane region" description="Helical" evidence="7">
    <location>
        <begin position="45"/>
        <end position="64"/>
    </location>
</feature>
<comment type="subcellular location">
    <subcellularLocation>
        <location evidence="1">Cell membrane</location>
        <topology evidence="1">Multi-pass membrane protein</topology>
    </subcellularLocation>
</comment>
<evidence type="ECO:0000256" key="1">
    <source>
        <dbReference type="ARBA" id="ARBA00004651"/>
    </source>
</evidence>
<protein>
    <submittedName>
        <fullName evidence="9">MFS transporter</fullName>
    </submittedName>
</protein>